<dbReference type="HOGENOM" id="CLU_1166173_0_0_1"/>
<gene>
    <name evidence="2" type="ORF">PAXRUDRAFT_794465</name>
</gene>
<protein>
    <submittedName>
        <fullName evidence="2">Uncharacterized protein</fullName>
    </submittedName>
</protein>
<accession>A0A0D0DVS0</accession>
<dbReference type="Proteomes" id="UP000054538">
    <property type="component" value="Unassembled WGS sequence"/>
</dbReference>
<sequence>MDNTTPVVRRNRHTQHRAATTTTATGPRTPRSQVLHARQYRKFFFLTITTKYSRCRDDQAATYQRVHPSPSHNDDECHTPPAPTFTVSVPPSWSCAPPLALRPRTGTRGYTDSSTCQSTRTPNEGTGKLRVRVYRAIVVTSILSCTHHPSACRHAPSSICAFILQVRDPIVLVLSCQCFYRAFCRYAVRAVVQSNGFSVYSTVSMSLCEVLMGLVYYASSRGSTTHVKRKPPPDRRIH</sequence>
<keyword evidence="3" id="KW-1185">Reference proteome</keyword>
<name>A0A0D0DVS0_9AGAM</name>
<evidence type="ECO:0000313" key="2">
    <source>
        <dbReference type="EMBL" id="KIK99078.1"/>
    </source>
</evidence>
<reference evidence="3" key="2">
    <citation type="submission" date="2015-01" db="EMBL/GenBank/DDBJ databases">
        <title>Evolutionary Origins and Diversification of the Mycorrhizal Mutualists.</title>
        <authorList>
            <consortium name="DOE Joint Genome Institute"/>
            <consortium name="Mycorrhizal Genomics Consortium"/>
            <person name="Kohler A."/>
            <person name="Kuo A."/>
            <person name="Nagy L.G."/>
            <person name="Floudas D."/>
            <person name="Copeland A."/>
            <person name="Barry K.W."/>
            <person name="Cichocki N."/>
            <person name="Veneault-Fourrey C."/>
            <person name="LaButti K."/>
            <person name="Lindquist E.A."/>
            <person name="Lipzen A."/>
            <person name="Lundell T."/>
            <person name="Morin E."/>
            <person name="Murat C."/>
            <person name="Riley R."/>
            <person name="Ohm R."/>
            <person name="Sun H."/>
            <person name="Tunlid A."/>
            <person name="Henrissat B."/>
            <person name="Grigoriev I.V."/>
            <person name="Hibbett D.S."/>
            <person name="Martin F."/>
        </authorList>
    </citation>
    <scope>NUCLEOTIDE SEQUENCE [LARGE SCALE GENOMIC DNA]</scope>
    <source>
        <strain evidence="3">Ve08.2h10</strain>
    </source>
</reference>
<feature type="region of interest" description="Disordered" evidence="1">
    <location>
        <begin position="1"/>
        <end position="33"/>
    </location>
</feature>
<evidence type="ECO:0000313" key="3">
    <source>
        <dbReference type="Proteomes" id="UP000054538"/>
    </source>
</evidence>
<reference evidence="2 3" key="1">
    <citation type="submission" date="2014-04" db="EMBL/GenBank/DDBJ databases">
        <authorList>
            <consortium name="DOE Joint Genome Institute"/>
            <person name="Kuo A."/>
            <person name="Kohler A."/>
            <person name="Jargeat P."/>
            <person name="Nagy L.G."/>
            <person name="Floudas D."/>
            <person name="Copeland A."/>
            <person name="Barry K.W."/>
            <person name="Cichocki N."/>
            <person name="Veneault-Fourrey C."/>
            <person name="LaButti K."/>
            <person name="Lindquist E.A."/>
            <person name="Lipzen A."/>
            <person name="Lundell T."/>
            <person name="Morin E."/>
            <person name="Murat C."/>
            <person name="Sun H."/>
            <person name="Tunlid A."/>
            <person name="Henrissat B."/>
            <person name="Grigoriev I.V."/>
            <person name="Hibbett D.S."/>
            <person name="Martin F."/>
            <person name="Nordberg H.P."/>
            <person name="Cantor M.N."/>
            <person name="Hua S.X."/>
        </authorList>
    </citation>
    <scope>NUCLEOTIDE SEQUENCE [LARGE SCALE GENOMIC DNA]</scope>
    <source>
        <strain evidence="2 3">Ve08.2h10</strain>
    </source>
</reference>
<feature type="compositionally biased region" description="Low complexity" evidence="1">
    <location>
        <begin position="17"/>
        <end position="31"/>
    </location>
</feature>
<dbReference type="AlphaFoldDB" id="A0A0D0DVS0"/>
<organism evidence="2 3">
    <name type="scientific">Paxillus rubicundulus Ve08.2h10</name>
    <dbReference type="NCBI Taxonomy" id="930991"/>
    <lineage>
        <taxon>Eukaryota</taxon>
        <taxon>Fungi</taxon>
        <taxon>Dikarya</taxon>
        <taxon>Basidiomycota</taxon>
        <taxon>Agaricomycotina</taxon>
        <taxon>Agaricomycetes</taxon>
        <taxon>Agaricomycetidae</taxon>
        <taxon>Boletales</taxon>
        <taxon>Paxilineae</taxon>
        <taxon>Paxillaceae</taxon>
        <taxon>Paxillus</taxon>
    </lineage>
</organism>
<dbReference type="InParanoid" id="A0A0D0DVS0"/>
<proteinExistence type="predicted"/>
<dbReference type="EMBL" id="KN824871">
    <property type="protein sequence ID" value="KIK99078.1"/>
    <property type="molecule type" value="Genomic_DNA"/>
</dbReference>
<evidence type="ECO:0000256" key="1">
    <source>
        <dbReference type="SAM" id="MobiDB-lite"/>
    </source>
</evidence>